<protein>
    <submittedName>
        <fullName evidence="2">Uncharacterized protein</fullName>
    </submittedName>
</protein>
<dbReference type="EMBL" id="LR796631">
    <property type="protein sequence ID" value="CAB4155481.1"/>
    <property type="molecule type" value="Genomic_DNA"/>
</dbReference>
<proteinExistence type="predicted"/>
<keyword evidence="1" id="KW-0472">Membrane</keyword>
<organism evidence="2">
    <name type="scientific">uncultured Caudovirales phage</name>
    <dbReference type="NCBI Taxonomy" id="2100421"/>
    <lineage>
        <taxon>Viruses</taxon>
        <taxon>Duplodnaviria</taxon>
        <taxon>Heunggongvirae</taxon>
        <taxon>Uroviricota</taxon>
        <taxon>Caudoviricetes</taxon>
        <taxon>Peduoviridae</taxon>
        <taxon>Maltschvirus</taxon>
        <taxon>Maltschvirus maltsch</taxon>
    </lineage>
</organism>
<evidence type="ECO:0000313" key="2">
    <source>
        <dbReference type="EMBL" id="CAB4155481.1"/>
    </source>
</evidence>
<name>A0A6J5ND67_9CAUD</name>
<accession>A0A6J5ND67</accession>
<gene>
    <name evidence="2" type="ORF">UFOVP673_5</name>
</gene>
<keyword evidence="1" id="KW-0812">Transmembrane</keyword>
<feature type="transmembrane region" description="Helical" evidence="1">
    <location>
        <begin position="6"/>
        <end position="34"/>
    </location>
</feature>
<reference evidence="2" key="1">
    <citation type="submission" date="2020-04" db="EMBL/GenBank/DDBJ databases">
        <authorList>
            <person name="Chiriac C."/>
            <person name="Salcher M."/>
            <person name="Ghai R."/>
            <person name="Kavagutti S V."/>
        </authorList>
    </citation>
    <scope>NUCLEOTIDE SEQUENCE</scope>
</reference>
<evidence type="ECO:0000256" key="1">
    <source>
        <dbReference type="SAM" id="Phobius"/>
    </source>
</evidence>
<keyword evidence="1" id="KW-1133">Transmembrane helix</keyword>
<sequence length="47" mass="5200">MDIIGIFCGIIFALVSLGLLSIIALFISCDLAAADERKRKHENKENH</sequence>